<reference evidence="3 4" key="1">
    <citation type="submission" date="2021-05" db="EMBL/GenBank/DDBJ databases">
        <title>Draft Whole Genome Sequencing Of Biosensor Chromobacterium violaceum Strain CV026 Reveals A Regulatory RNA In Chromobacterium violaceum Phenotype Regulatory Network.</title>
        <authorList>
            <person name="Hong K.W."/>
            <person name="Chan K.G."/>
            <person name="Chang C.-Y."/>
        </authorList>
    </citation>
    <scope>NUCLEOTIDE SEQUENCE [LARGE SCALE GENOMIC DNA]</scope>
    <source>
        <strain evidence="3 4">ATCC 31532</strain>
    </source>
</reference>
<name>A0ABS7FEG1_9NEIS</name>
<comment type="subcellular location">
    <subcellularLocation>
        <location evidence="1">Periplasm</location>
    </subcellularLocation>
</comment>
<sequence length="250" mass="26581">MNSLGKRCLPWLLALPCGLQAAPAASLPAPIQALAQQGYEILDSFEAPGGLTGYAALYLSRPQTVYLTPDGQHAIAGAITDARGDKWNQAGLDRQFGAAMLRQLENSAWIADGDAKAPRAVYVFTDPNCPYCSQFWRDARPWVDAGKVQLRHILVGILEADSPGKAMALLADADPEAALARHERQPGGGIQPLARPPRAAADKLAANHQLMERFGAFSTPAIFYLDATGALRKAQGAPSPASLAKIMNGE</sequence>
<comment type="similarity">
    <text evidence="1">Belongs to the thioredoxin family. DsbC subfamily.</text>
</comment>
<dbReference type="InterPro" id="IPR033954">
    <property type="entry name" value="DiS-bond_Isoase_DsbC/G"/>
</dbReference>
<keyword evidence="1" id="KW-0676">Redox-active center</keyword>
<comment type="caution">
    <text evidence="3">The sequence shown here is derived from an EMBL/GenBank/DDBJ whole genome shotgun (WGS) entry which is preliminary data.</text>
</comment>
<dbReference type="GeneID" id="89686204"/>
<keyword evidence="1" id="KW-0574">Periplasm</keyword>
<dbReference type="RefSeq" id="WP_043577406.1">
    <property type="nucleotide sequence ID" value="NZ_CP142381.1"/>
</dbReference>
<dbReference type="InterPro" id="IPR009094">
    <property type="entry name" value="DiS-bond_isomerase_DsbC/G_N_sf"/>
</dbReference>
<comment type="function">
    <text evidence="1">Required for disulfide bond formation in some periplasmic proteins. Acts by transferring its disulfide bond to other proteins and is reduced in the process.</text>
</comment>
<evidence type="ECO:0000256" key="1">
    <source>
        <dbReference type="RuleBase" id="RU364038"/>
    </source>
</evidence>
<evidence type="ECO:0000313" key="3">
    <source>
        <dbReference type="EMBL" id="MBW8288452.1"/>
    </source>
</evidence>
<dbReference type="EMBL" id="JAHDTB010000010">
    <property type="protein sequence ID" value="MBW8288452.1"/>
    <property type="molecule type" value="Genomic_DNA"/>
</dbReference>
<feature type="domain" description="Thioredoxin-like fold" evidence="2">
    <location>
        <begin position="118"/>
        <end position="246"/>
    </location>
</feature>
<dbReference type="PANTHER" id="PTHR35272">
    <property type="entry name" value="THIOL:DISULFIDE INTERCHANGE PROTEIN DSBC-RELATED"/>
    <property type="match status" value="1"/>
</dbReference>
<dbReference type="SUPFAM" id="SSF52833">
    <property type="entry name" value="Thioredoxin-like"/>
    <property type="match status" value="1"/>
</dbReference>
<proteinExistence type="inferred from homology"/>
<dbReference type="NCBIfam" id="NF008657">
    <property type="entry name" value="PRK11657.1"/>
    <property type="match status" value="1"/>
</dbReference>
<gene>
    <name evidence="3" type="primary">dsbG</name>
    <name evidence="3" type="ORF">KIF53_12520</name>
</gene>
<protein>
    <recommendedName>
        <fullName evidence="1">Thiol:disulfide interchange protein</fullName>
    </recommendedName>
</protein>
<dbReference type="InterPro" id="IPR051470">
    <property type="entry name" value="Thiol:disulfide_interchange"/>
</dbReference>
<keyword evidence="3" id="KW-0560">Oxidoreductase</keyword>
<dbReference type="InterPro" id="IPR012336">
    <property type="entry name" value="Thioredoxin-like_fold"/>
</dbReference>
<evidence type="ECO:0000259" key="2">
    <source>
        <dbReference type="Pfam" id="PF13098"/>
    </source>
</evidence>
<dbReference type="Proteomes" id="UP000711178">
    <property type="component" value="Unassembled WGS sequence"/>
</dbReference>
<dbReference type="Pfam" id="PF13098">
    <property type="entry name" value="Thioredoxin_2"/>
    <property type="match status" value="1"/>
</dbReference>
<evidence type="ECO:0000313" key="4">
    <source>
        <dbReference type="Proteomes" id="UP000711178"/>
    </source>
</evidence>
<feature type="signal peptide" evidence="1">
    <location>
        <begin position="1"/>
        <end position="21"/>
    </location>
</feature>
<dbReference type="Gene3D" id="3.10.450.70">
    <property type="entry name" value="Disulphide bond isomerase, DsbC/G, N-terminal"/>
    <property type="match status" value="1"/>
</dbReference>
<dbReference type="InterPro" id="IPR036249">
    <property type="entry name" value="Thioredoxin-like_sf"/>
</dbReference>
<dbReference type="PANTHER" id="PTHR35272:SF4">
    <property type="entry name" value="THIOL:DISULFIDE INTERCHANGE PROTEIN DSBG"/>
    <property type="match status" value="1"/>
</dbReference>
<dbReference type="GO" id="GO:0016491">
    <property type="term" value="F:oxidoreductase activity"/>
    <property type="evidence" value="ECO:0007669"/>
    <property type="project" value="UniProtKB-KW"/>
</dbReference>
<keyword evidence="4" id="KW-1185">Reference proteome</keyword>
<feature type="chain" id="PRO_5044950341" description="Thiol:disulfide interchange protein" evidence="1">
    <location>
        <begin position="22"/>
        <end position="250"/>
    </location>
</feature>
<organism evidence="3 4">
    <name type="scientific">Chromobacterium subtsugae</name>
    <dbReference type="NCBI Taxonomy" id="251747"/>
    <lineage>
        <taxon>Bacteria</taxon>
        <taxon>Pseudomonadati</taxon>
        <taxon>Pseudomonadota</taxon>
        <taxon>Betaproteobacteria</taxon>
        <taxon>Neisseriales</taxon>
        <taxon>Chromobacteriaceae</taxon>
        <taxon>Chromobacterium</taxon>
    </lineage>
</organism>
<keyword evidence="1" id="KW-0732">Signal</keyword>
<dbReference type="Gene3D" id="3.40.30.10">
    <property type="entry name" value="Glutaredoxin"/>
    <property type="match status" value="1"/>
</dbReference>
<dbReference type="CDD" id="cd03020">
    <property type="entry name" value="DsbA_DsbC_DsbG"/>
    <property type="match status" value="1"/>
</dbReference>
<dbReference type="SUPFAM" id="SSF54423">
    <property type="entry name" value="DsbC/DsbG N-terminal domain-like"/>
    <property type="match status" value="1"/>
</dbReference>
<accession>A0ABS7FEG1</accession>